<feature type="compositionally biased region" description="Polar residues" evidence="1">
    <location>
        <begin position="222"/>
        <end position="236"/>
    </location>
</feature>
<accession>A0A9N8E6J6</accession>
<feature type="chain" id="PRO_5040228611" evidence="3">
    <location>
        <begin position="23"/>
        <end position="261"/>
    </location>
</feature>
<dbReference type="Proteomes" id="UP001153069">
    <property type="component" value="Unassembled WGS sequence"/>
</dbReference>
<evidence type="ECO:0000256" key="3">
    <source>
        <dbReference type="SAM" id="SignalP"/>
    </source>
</evidence>
<feature type="region of interest" description="Disordered" evidence="1">
    <location>
        <begin position="112"/>
        <end position="177"/>
    </location>
</feature>
<keyword evidence="5" id="KW-1185">Reference proteome</keyword>
<feature type="compositionally biased region" description="Low complexity" evidence="1">
    <location>
        <begin position="146"/>
        <end position="164"/>
    </location>
</feature>
<keyword evidence="2" id="KW-0472">Membrane</keyword>
<dbReference type="AlphaFoldDB" id="A0A9N8E6J6"/>
<feature type="transmembrane region" description="Helical" evidence="2">
    <location>
        <begin position="67"/>
        <end position="90"/>
    </location>
</feature>
<feature type="region of interest" description="Disordered" evidence="1">
    <location>
        <begin position="222"/>
        <end position="246"/>
    </location>
</feature>
<evidence type="ECO:0000256" key="1">
    <source>
        <dbReference type="SAM" id="MobiDB-lite"/>
    </source>
</evidence>
<keyword evidence="2" id="KW-0812">Transmembrane</keyword>
<name>A0A9N8E6J6_9STRA</name>
<proteinExistence type="predicted"/>
<dbReference type="EMBL" id="CAICTM010000566">
    <property type="protein sequence ID" value="CAB9513020.1"/>
    <property type="molecule type" value="Genomic_DNA"/>
</dbReference>
<gene>
    <name evidence="4" type="ORF">SEMRO_567_G167910.1</name>
</gene>
<organism evidence="4 5">
    <name type="scientific">Seminavis robusta</name>
    <dbReference type="NCBI Taxonomy" id="568900"/>
    <lineage>
        <taxon>Eukaryota</taxon>
        <taxon>Sar</taxon>
        <taxon>Stramenopiles</taxon>
        <taxon>Ochrophyta</taxon>
        <taxon>Bacillariophyta</taxon>
        <taxon>Bacillariophyceae</taxon>
        <taxon>Bacillariophycidae</taxon>
        <taxon>Naviculales</taxon>
        <taxon>Naviculaceae</taxon>
        <taxon>Seminavis</taxon>
    </lineage>
</organism>
<feature type="compositionally biased region" description="Basic and acidic residues" evidence="1">
    <location>
        <begin position="125"/>
        <end position="145"/>
    </location>
</feature>
<comment type="caution">
    <text evidence="4">The sequence shown here is derived from an EMBL/GenBank/DDBJ whole genome shotgun (WGS) entry which is preliminary data.</text>
</comment>
<evidence type="ECO:0000313" key="4">
    <source>
        <dbReference type="EMBL" id="CAB9513020.1"/>
    </source>
</evidence>
<protein>
    <submittedName>
        <fullName evidence="4">Uncharacterized protein</fullName>
    </submittedName>
</protein>
<sequence>MGTLAALLAPMAYFFVAAGGSGDECSASCFGQTDKCCVKGGGSICAGRCYCTEDDKDGYWCEDPSKIGAGGILIALAILLLFLACFGCLVRHGYNQDKEEFEAYHRRLAEANDTTNGNVDNNDASAKEKTEPTEATDREPTEHDATATAPAPASAKPATARSKSNQQVPNQPKPLEGKMASQYNMKWSDAKSSLGKAREMFGGSIDNQEALMDAAYQIHMSRQASNHNSSRTTPEPRNSARKIEAPVAADVGYTEGSVLYA</sequence>
<reference evidence="4" key="1">
    <citation type="submission" date="2020-06" db="EMBL/GenBank/DDBJ databases">
        <authorList>
            <consortium name="Plant Systems Biology data submission"/>
        </authorList>
    </citation>
    <scope>NUCLEOTIDE SEQUENCE</scope>
    <source>
        <strain evidence="4">D6</strain>
    </source>
</reference>
<evidence type="ECO:0000256" key="2">
    <source>
        <dbReference type="SAM" id="Phobius"/>
    </source>
</evidence>
<keyword evidence="2" id="KW-1133">Transmembrane helix</keyword>
<feature type="compositionally biased region" description="Low complexity" evidence="1">
    <location>
        <begin position="112"/>
        <end position="123"/>
    </location>
</feature>
<evidence type="ECO:0000313" key="5">
    <source>
        <dbReference type="Proteomes" id="UP001153069"/>
    </source>
</evidence>
<keyword evidence="3" id="KW-0732">Signal</keyword>
<feature type="signal peptide" evidence="3">
    <location>
        <begin position="1"/>
        <end position="22"/>
    </location>
</feature>